<dbReference type="InterPro" id="IPR041677">
    <property type="entry name" value="DNA2/NAM7_AAA_11"/>
</dbReference>
<dbReference type="InterPro" id="IPR045055">
    <property type="entry name" value="DNA2/NAM7-like"/>
</dbReference>
<dbReference type="GO" id="GO:0004386">
    <property type="term" value="F:helicase activity"/>
    <property type="evidence" value="ECO:0007669"/>
    <property type="project" value="InterPro"/>
</dbReference>
<dbReference type="GO" id="GO:0031048">
    <property type="term" value="P:regulatory ncRNA-mediated heterochromatin formation"/>
    <property type="evidence" value="ECO:0007669"/>
    <property type="project" value="TreeGrafter"/>
</dbReference>
<keyword evidence="3" id="KW-1185">Reference proteome</keyword>
<protein>
    <recommendedName>
        <fullName evidence="1">DNA2/NAM7 helicase helicase domain-containing protein</fullName>
    </recommendedName>
</protein>
<dbReference type="AlphaFoldDB" id="A0A197JBF0"/>
<dbReference type="EMBL" id="KV442165">
    <property type="protein sequence ID" value="OAQ22437.1"/>
    <property type="molecule type" value="Genomic_DNA"/>
</dbReference>
<dbReference type="Proteomes" id="UP000078512">
    <property type="component" value="Unassembled WGS sequence"/>
</dbReference>
<gene>
    <name evidence="2" type="ORF">K457DRAFT_55974</name>
</gene>
<feature type="domain" description="DNA2/NAM7 helicase helicase" evidence="1">
    <location>
        <begin position="1"/>
        <end position="70"/>
    </location>
</feature>
<organism evidence="2 3">
    <name type="scientific">Linnemannia elongata AG-77</name>
    <dbReference type="NCBI Taxonomy" id="1314771"/>
    <lineage>
        <taxon>Eukaryota</taxon>
        <taxon>Fungi</taxon>
        <taxon>Fungi incertae sedis</taxon>
        <taxon>Mucoromycota</taxon>
        <taxon>Mortierellomycotina</taxon>
        <taxon>Mortierellomycetes</taxon>
        <taxon>Mortierellales</taxon>
        <taxon>Mortierellaceae</taxon>
        <taxon>Linnemannia</taxon>
    </lineage>
</organism>
<dbReference type="Pfam" id="PF13086">
    <property type="entry name" value="AAA_11"/>
    <property type="match status" value="1"/>
</dbReference>
<dbReference type="STRING" id="1314771.A0A197JBF0"/>
<evidence type="ECO:0000313" key="3">
    <source>
        <dbReference type="Proteomes" id="UP000078512"/>
    </source>
</evidence>
<evidence type="ECO:0000313" key="2">
    <source>
        <dbReference type="EMBL" id="OAQ22437.1"/>
    </source>
</evidence>
<dbReference type="InterPro" id="IPR027417">
    <property type="entry name" value="P-loop_NTPase"/>
</dbReference>
<dbReference type="PANTHER" id="PTHR10887">
    <property type="entry name" value="DNA2/NAM7 HELICASE FAMILY"/>
    <property type="match status" value="1"/>
</dbReference>
<name>A0A197JBF0_9FUNG</name>
<reference evidence="2 3" key="1">
    <citation type="submission" date="2016-05" db="EMBL/GenBank/DDBJ databases">
        <title>Genome sequencing reveals origins of a unique bacterial endosymbiosis in the earliest lineages of terrestrial Fungi.</title>
        <authorList>
            <consortium name="DOE Joint Genome Institute"/>
            <person name="Uehling J."/>
            <person name="Gryganskyi A."/>
            <person name="Hameed K."/>
            <person name="Tschaplinski T."/>
            <person name="Misztal P."/>
            <person name="Wu S."/>
            <person name="Desiro A."/>
            <person name="Vande Pol N."/>
            <person name="Du Z.-Y."/>
            <person name="Zienkiewicz A."/>
            <person name="Zienkiewicz K."/>
            <person name="Morin E."/>
            <person name="Tisserant E."/>
            <person name="Splivallo R."/>
            <person name="Hainaut M."/>
            <person name="Henrissat B."/>
            <person name="Ohm R."/>
            <person name="Kuo A."/>
            <person name="Yan J."/>
            <person name="Lipzen A."/>
            <person name="Nolan M."/>
            <person name="Labutti K."/>
            <person name="Barry K."/>
            <person name="Goldstein A."/>
            <person name="Labbe J."/>
            <person name="Schadt C."/>
            <person name="Tuskan G."/>
            <person name="Grigoriev I."/>
            <person name="Martin F."/>
            <person name="Vilgalys R."/>
            <person name="Bonito G."/>
        </authorList>
    </citation>
    <scope>NUCLEOTIDE SEQUENCE [LARGE SCALE GENOMIC DNA]</scope>
    <source>
        <strain evidence="2 3">AG-77</strain>
    </source>
</reference>
<proteinExistence type="predicted"/>
<evidence type="ECO:0000259" key="1">
    <source>
        <dbReference type="Pfam" id="PF13086"/>
    </source>
</evidence>
<dbReference type="Gene3D" id="3.40.50.300">
    <property type="entry name" value="P-loop containing nucleotide triphosphate hydrolases"/>
    <property type="match status" value="1"/>
</dbReference>
<feature type="non-terminal residue" evidence="2">
    <location>
        <position position="74"/>
    </location>
</feature>
<dbReference type="PANTHER" id="PTHR10887:SF445">
    <property type="entry name" value="NFX1-TYPE ZINC FINGER-CONTAINING PROTEIN 1"/>
    <property type="match status" value="1"/>
</dbReference>
<dbReference type="GO" id="GO:0031380">
    <property type="term" value="C:nuclear RNA-directed RNA polymerase complex"/>
    <property type="evidence" value="ECO:0007669"/>
    <property type="project" value="TreeGrafter"/>
</dbReference>
<sequence length="74" mass="8033">LDDTQSQALVDSLCREVALVSGPPGTGKTKIGVDLMRVLVHNAERMNSGPILCICYTNHALDQFLEHLLDQGIT</sequence>
<accession>A0A197JBF0</accession>
<feature type="non-terminal residue" evidence="2">
    <location>
        <position position="1"/>
    </location>
</feature>
<dbReference type="OrthoDB" id="2423195at2759"/>
<dbReference type="SUPFAM" id="SSF52540">
    <property type="entry name" value="P-loop containing nucleoside triphosphate hydrolases"/>
    <property type="match status" value="1"/>
</dbReference>